<dbReference type="Proteomes" id="UP000176854">
    <property type="component" value="Unassembled WGS sequence"/>
</dbReference>
<dbReference type="AlphaFoldDB" id="A0A1F5ZC58"/>
<evidence type="ECO:0000313" key="1">
    <source>
        <dbReference type="EMBL" id="OGG10040.1"/>
    </source>
</evidence>
<reference evidence="1 2" key="1">
    <citation type="journal article" date="2016" name="Nat. Commun.">
        <title>Thousands of microbial genomes shed light on interconnected biogeochemical processes in an aquifer system.</title>
        <authorList>
            <person name="Anantharaman K."/>
            <person name="Brown C.T."/>
            <person name="Hug L.A."/>
            <person name="Sharon I."/>
            <person name="Castelle C.J."/>
            <person name="Probst A.J."/>
            <person name="Thomas B.C."/>
            <person name="Singh A."/>
            <person name="Wilkins M.J."/>
            <person name="Karaoz U."/>
            <person name="Brodie E.L."/>
            <person name="Williams K.H."/>
            <person name="Hubbard S.S."/>
            <person name="Banfield J.F."/>
        </authorList>
    </citation>
    <scope>NUCLEOTIDE SEQUENCE [LARGE SCALE GENOMIC DNA]</scope>
</reference>
<name>A0A1F5ZC58_9BACT</name>
<sequence length="250" mass="28243">MAEQEHILRKDIGRALTLAHLTTIFGHGYDYFEVSDFSRNPGQLLGAATYQAINYALTIGEQTTSAALWSRKYPRFDPKTVVFCEYQGIPLPEHPQLSQISGTLLSPYSHIGFDVYMPYKSLTNDKGENYMSKWQPAEPDYILLACYRTFISLNSIQKDFQSGAMELVPIIYTQKSGTITRILSPGMVLPKLTEEALEIIKLSLKASRIRQPDEFPLSAIPTNILPHCDHLTGKRNGIITGFRQDIVINW</sequence>
<dbReference type="EMBL" id="MFJC01000006">
    <property type="protein sequence ID" value="OGG10040.1"/>
    <property type="molecule type" value="Genomic_DNA"/>
</dbReference>
<evidence type="ECO:0000313" key="2">
    <source>
        <dbReference type="Proteomes" id="UP000176854"/>
    </source>
</evidence>
<gene>
    <name evidence="1" type="ORF">A2154_04375</name>
</gene>
<organism evidence="1 2">
    <name type="scientific">Candidatus Gottesmanbacteria bacterium RBG_16_43_7</name>
    <dbReference type="NCBI Taxonomy" id="1798373"/>
    <lineage>
        <taxon>Bacteria</taxon>
        <taxon>Candidatus Gottesmaniibacteriota</taxon>
    </lineage>
</organism>
<dbReference type="STRING" id="1798373.A2154_04375"/>
<accession>A0A1F5ZC58</accession>
<protein>
    <submittedName>
        <fullName evidence="1">Uncharacterized protein</fullName>
    </submittedName>
</protein>
<comment type="caution">
    <text evidence="1">The sequence shown here is derived from an EMBL/GenBank/DDBJ whole genome shotgun (WGS) entry which is preliminary data.</text>
</comment>
<proteinExistence type="predicted"/>